<name>A0AA86NQ02_9EUKA</name>
<keyword evidence="3" id="KW-1185">Reference proteome</keyword>
<organism evidence="1">
    <name type="scientific">Hexamita inflata</name>
    <dbReference type="NCBI Taxonomy" id="28002"/>
    <lineage>
        <taxon>Eukaryota</taxon>
        <taxon>Metamonada</taxon>
        <taxon>Diplomonadida</taxon>
        <taxon>Hexamitidae</taxon>
        <taxon>Hexamitinae</taxon>
        <taxon>Hexamita</taxon>
    </lineage>
</organism>
<reference evidence="1" key="1">
    <citation type="submission" date="2023-06" db="EMBL/GenBank/DDBJ databases">
        <authorList>
            <person name="Kurt Z."/>
        </authorList>
    </citation>
    <scope>NUCLEOTIDE SEQUENCE</scope>
</reference>
<comment type="caution">
    <text evidence="1">The sequence shown here is derived from an EMBL/GenBank/DDBJ whole genome shotgun (WGS) entry which is preliminary data.</text>
</comment>
<dbReference type="EMBL" id="CAXDID020000550">
    <property type="protein sequence ID" value="CAL6101976.1"/>
    <property type="molecule type" value="Genomic_DNA"/>
</dbReference>
<sequence>MLLNVFLFSGNWYIYLCSLYQNDRNRARKFDRCPLEWKQQQLVGKLLEYINSVVNQSITYYTLSYFAFQDLLHNLACKRVVAYLLIRELPISTPLQAKMYLGKLSNLKDLWAKNGVKTHSICLKREFCMMELPFK</sequence>
<dbReference type="EMBL" id="CATOUU010000292">
    <property type="protein sequence ID" value="CAI9923693.1"/>
    <property type="molecule type" value="Genomic_DNA"/>
</dbReference>
<gene>
    <name evidence="1" type="ORF">HINF_LOCUS11338</name>
    <name evidence="2" type="ORF">HINF_LOCUS71447</name>
</gene>
<proteinExistence type="predicted"/>
<dbReference type="AlphaFoldDB" id="A0AA86NQ02"/>
<accession>A0AA86NQ02</accession>
<evidence type="ECO:0000313" key="2">
    <source>
        <dbReference type="EMBL" id="CAL6101976.1"/>
    </source>
</evidence>
<dbReference type="Proteomes" id="UP001642409">
    <property type="component" value="Unassembled WGS sequence"/>
</dbReference>
<evidence type="ECO:0000313" key="1">
    <source>
        <dbReference type="EMBL" id="CAI9923693.1"/>
    </source>
</evidence>
<evidence type="ECO:0000313" key="3">
    <source>
        <dbReference type="Proteomes" id="UP001642409"/>
    </source>
</evidence>
<protein>
    <submittedName>
        <fullName evidence="2">Hypothetical_protein</fullName>
    </submittedName>
</protein>
<reference evidence="2 3" key="2">
    <citation type="submission" date="2024-07" db="EMBL/GenBank/DDBJ databases">
        <authorList>
            <person name="Akdeniz Z."/>
        </authorList>
    </citation>
    <scope>NUCLEOTIDE SEQUENCE [LARGE SCALE GENOMIC DNA]</scope>
</reference>